<reference evidence="1 2" key="1">
    <citation type="submission" date="2009-08" db="EMBL/GenBank/DDBJ databases">
        <title>The Genome Sequence of Spizellomyces punctatus strain DAOM BR117.</title>
        <authorList>
            <consortium name="The Broad Institute Genome Sequencing Platform"/>
            <person name="Russ C."/>
            <person name="Cuomo C."/>
            <person name="Shea T."/>
            <person name="Young S.K."/>
            <person name="Zeng Q."/>
            <person name="Koehrsen M."/>
            <person name="Haas B."/>
            <person name="Borodovsky M."/>
            <person name="Guigo R."/>
            <person name="Alvarado L."/>
            <person name="Berlin A."/>
            <person name="Bochicchio J."/>
            <person name="Borenstein D."/>
            <person name="Chapman S."/>
            <person name="Chen Z."/>
            <person name="Engels R."/>
            <person name="Freedman E."/>
            <person name="Gellesch M."/>
            <person name="Goldberg J."/>
            <person name="Griggs A."/>
            <person name="Gujja S."/>
            <person name="Heiman D."/>
            <person name="Hepburn T."/>
            <person name="Howarth C."/>
            <person name="Jen D."/>
            <person name="Larson L."/>
            <person name="Lewis B."/>
            <person name="Mehta T."/>
            <person name="Park D."/>
            <person name="Pearson M."/>
            <person name="Roberts A."/>
            <person name="Saif S."/>
            <person name="Shenoy N."/>
            <person name="Sisk P."/>
            <person name="Stolte C."/>
            <person name="Sykes S."/>
            <person name="Thomson T."/>
            <person name="Walk T."/>
            <person name="White J."/>
            <person name="Yandava C."/>
            <person name="Burger G."/>
            <person name="Gray M.W."/>
            <person name="Holland P.W.H."/>
            <person name="King N."/>
            <person name="Lang F.B.F."/>
            <person name="Roger A.J."/>
            <person name="Ruiz-Trillo I."/>
            <person name="Lander E."/>
            <person name="Nusbaum C."/>
        </authorList>
    </citation>
    <scope>NUCLEOTIDE SEQUENCE [LARGE SCALE GENOMIC DNA]</scope>
    <source>
        <strain evidence="1 2">DAOM BR117</strain>
    </source>
</reference>
<dbReference type="GeneID" id="27690800"/>
<name>A0A0L0H8C0_SPIPD</name>
<dbReference type="Proteomes" id="UP000053201">
    <property type="component" value="Unassembled WGS sequence"/>
</dbReference>
<keyword evidence="2" id="KW-1185">Reference proteome</keyword>
<dbReference type="VEuPathDB" id="FungiDB:SPPG_07592"/>
<dbReference type="AlphaFoldDB" id="A0A0L0H8C0"/>
<proteinExistence type="predicted"/>
<dbReference type="InParanoid" id="A0A0L0H8C0"/>
<evidence type="ECO:0000313" key="1">
    <source>
        <dbReference type="EMBL" id="KNC97206.1"/>
    </source>
</evidence>
<dbReference type="EMBL" id="KQ257465">
    <property type="protein sequence ID" value="KNC97206.1"/>
    <property type="molecule type" value="Genomic_DNA"/>
</dbReference>
<evidence type="ECO:0000313" key="2">
    <source>
        <dbReference type="Proteomes" id="UP000053201"/>
    </source>
</evidence>
<dbReference type="RefSeq" id="XP_016605246.1">
    <property type="nucleotide sequence ID" value="XM_016755759.1"/>
</dbReference>
<accession>A0A0L0H8C0</accession>
<sequence length="120" mass="14080">MSKFNFTEEDLEHIDFVEVPKEEWIRREAKNIANLSGPDLDCYLELCQIYYNAEATCQGYFINNIEGFTDYDDCPDDLRSFLNGYADEYEYLFDKMKEAELQKLAALQELGGQRDMRSTV</sequence>
<protein>
    <submittedName>
        <fullName evidence="1">Uncharacterized protein</fullName>
    </submittedName>
</protein>
<organism evidence="1 2">
    <name type="scientific">Spizellomyces punctatus (strain DAOM BR117)</name>
    <dbReference type="NCBI Taxonomy" id="645134"/>
    <lineage>
        <taxon>Eukaryota</taxon>
        <taxon>Fungi</taxon>
        <taxon>Fungi incertae sedis</taxon>
        <taxon>Chytridiomycota</taxon>
        <taxon>Chytridiomycota incertae sedis</taxon>
        <taxon>Chytridiomycetes</taxon>
        <taxon>Spizellomycetales</taxon>
        <taxon>Spizellomycetaceae</taxon>
        <taxon>Spizellomyces</taxon>
    </lineage>
</organism>
<gene>
    <name evidence="1" type="ORF">SPPG_07592</name>
</gene>